<dbReference type="AlphaFoldDB" id="A0A0C2W136"/>
<dbReference type="HOGENOM" id="CLU_2723796_0_0_1"/>
<accession>A0A0C2W136</accession>
<gene>
    <name evidence="1" type="ORF">M408DRAFT_334073</name>
</gene>
<keyword evidence="2" id="KW-1185">Reference proteome</keyword>
<organism evidence="1 2">
    <name type="scientific">Serendipita vermifera MAFF 305830</name>
    <dbReference type="NCBI Taxonomy" id="933852"/>
    <lineage>
        <taxon>Eukaryota</taxon>
        <taxon>Fungi</taxon>
        <taxon>Dikarya</taxon>
        <taxon>Basidiomycota</taxon>
        <taxon>Agaricomycotina</taxon>
        <taxon>Agaricomycetes</taxon>
        <taxon>Sebacinales</taxon>
        <taxon>Serendipitaceae</taxon>
        <taxon>Serendipita</taxon>
    </lineage>
</organism>
<dbReference type="Proteomes" id="UP000054097">
    <property type="component" value="Unassembled WGS sequence"/>
</dbReference>
<evidence type="ECO:0000313" key="2">
    <source>
        <dbReference type="Proteomes" id="UP000054097"/>
    </source>
</evidence>
<evidence type="ECO:0000313" key="1">
    <source>
        <dbReference type="EMBL" id="KIM20213.1"/>
    </source>
</evidence>
<reference evidence="1 2" key="1">
    <citation type="submission" date="2014-04" db="EMBL/GenBank/DDBJ databases">
        <authorList>
            <consortium name="DOE Joint Genome Institute"/>
            <person name="Kuo A."/>
            <person name="Zuccaro A."/>
            <person name="Kohler A."/>
            <person name="Nagy L.G."/>
            <person name="Floudas D."/>
            <person name="Copeland A."/>
            <person name="Barry K.W."/>
            <person name="Cichocki N."/>
            <person name="Veneault-Fourrey C."/>
            <person name="LaButti K."/>
            <person name="Lindquist E.A."/>
            <person name="Lipzen A."/>
            <person name="Lundell T."/>
            <person name="Morin E."/>
            <person name="Murat C."/>
            <person name="Sun H."/>
            <person name="Tunlid A."/>
            <person name="Henrissat B."/>
            <person name="Grigoriev I.V."/>
            <person name="Hibbett D.S."/>
            <person name="Martin F."/>
            <person name="Nordberg H.P."/>
            <person name="Cantor M.N."/>
            <person name="Hua S.X."/>
        </authorList>
    </citation>
    <scope>NUCLEOTIDE SEQUENCE [LARGE SCALE GENOMIC DNA]</scope>
    <source>
        <strain evidence="1 2">MAFF 305830</strain>
    </source>
</reference>
<sequence length="75" mass="8775">MPGMRLMCTLDVDLSVLASSLQIRSGSQDTRLYRVDYDICVYFRGTDLRASLEWREGNQIRRASIPTIDPNKHWW</sequence>
<reference evidence="2" key="2">
    <citation type="submission" date="2015-01" db="EMBL/GenBank/DDBJ databases">
        <title>Evolutionary Origins and Diversification of the Mycorrhizal Mutualists.</title>
        <authorList>
            <consortium name="DOE Joint Genome Institute"/>
            <consortium name="Mycorrhizal Genomics Consortium"/>
            <person name="Kohler A."/>
            <person name="Kuo A."/>
            <person name="Nagy L.G."/>
            <person name="Floudas D."/>
            <person name="Copeland A."/>
            <person name="Barry K.W."/>
            <person name="Cichocki N."/>
            <person name="Veneault-Fourrey C."/>
            <person name="LaButti K."/>
            <person name="Lindquist E.A."/>
            <person name="Lipzen A."/>
            <person name="Lundell T."/>
            <person name="Morin E."/>
            <person name="Murat C."/>
            <person name="Riley R."/>
            <person name="Ohm R."/>
            <person name="Sun H."/>
            <person name="Tunlid A."/>
            <person name="Henrissat B."/>
            <person name="Grigoriev I.V."/>
            <person name="Hibbett D.S."/>
            <person name="Martin F."/>
        </authorList>
    </citation>
    <scope>NUCLEOTIDE SEQUENCE [LARGE SCALE GENOMIC DNA]</scope>
    <source>
        <strain evidence="2">MAFF 305830</strain>
    </source>
</reference>
<name>A0A0C2W136_SERVB</name>
<protein>
    <submittedName>
        <fullName evidence="1">Uncharacterized protein</fullName>
    </submittedName>
</protein>
<dbReference type="EMBL" id="KN824461">
    <property type="protein sequence ID" value="KIM20213.1"/>
    <property type="molecule type" value="Genomic_DNA"/>
</dbReference>
<proteinExistence type="predicted"/>